<sequence>MNNLLLENLFGEKALCAQVTRDQLFEIIAAGAKSKFPKSLLSMYRVTPRVMTRYPLKLLTNESITGVVITTVYNLKKNLSIPQNNKLTKQDIERYYLDKSVEVINLMVSNTSLGDLACGRTRRARSSKKKDPVIFLGISAPLILVMNSKKSINTYVQDKKSDPSSDYVNINPGIGVLENYGNTYLLDIHNPSSVLTISTIYGLDNNMELKKLSTDSEIDAYQDVNIGKSIDLKKFNEIFTTMKKHLSLSNFSI</sequence>
<proteinExistence type="predicted"/>
<dbReference type="InterPro" id="IPR007586">
    <property type="entry name" value="VP8_pox_nuc-bd"/>
</dbReference>
<evidence type="ECO:0000313" key="5">
    <source>
        <dbReference type="EMBL" id="AID46638.1"/>
    </source>
</evidence>
<dbReference type="GO" id="GO:0019028">
    <property type="term" value="C:viral capsid"/>
    <property type="evidence" value="ECO:0007669"/>
    <property type="project" value="InterPro"/>
</dbReference>
<organism evidence="5 6">
    <name type="scientific">Pigeonpox virus</name>
    <dbReference type="NCBI Taxonomy" id="10264"/>
    <lineage>
        <taxon>Viruses</taxon>
        <taxon>Varidnaviria</taxon>
        <taxon>Bamfordvirae</taxon>
        <taxon>Nucleocytoviricota</taxon>
        <taxon>Pokkesviricetes</taxon>
        <taxon>Chitovirales</taxon>
        <taxon>Poxviridae</taxon>
        <taxon>Chordopoxvirinae</taxon>
        <taxon>Avipoxvirus</taxon>
        <taxon>Avipoxvirus pigeonpox</taxon>
    </lineage>
</organism>
<dbReference type="Proteomes" id="UP000101521">
    <property type="component" value="Segment"/>
</dbReference>
<dbReference type="GO" id="GO:0005198">
    <property type="term" value="F:structural molecule activity"/>
    <property type="evidence" value="ECO:0007669"/>
    <property type="project" value="InterPro"/>
</dbReference>
<dbReference type="GO" id="GO:0003677">
    <property type="term" value="F:DNA binding"/>
    <property type="evidence" value="ECO:0007669"/>
    <property type="project" value="UniProtKB-KW"/>
</dbReference>
<comment type="function">
    <text evidence="1">Major core structural protein.</text>
</comment>
<evidence type="ECO:0000256" key="4">
    <source>
        <dbReference type="ARBA" id="ARBA00022844"/>
    </source>
</evidence>
<dbReference type="KEGG" id="vg:19737857"/>
<dbReference type="RefSeq" id="YP_009046362.1">
    <property type="nucleotide sequence ID" value="NC_024447.1"/>
</dbReference>
<evidence type="ECO:0000256" key="1">
    <source>
        <dbReference type="ARBA" id="ARBA00002131"/>
    </source>
</evidence>
<protein>
    <recommendedName>
        <fullName evidence="3">Core protein VP8</fullName>
    </recommendedName>
</protein>
<dbReference type="GeneID" id="19737857"/>
<accession>A0A068EH02</accession>
<name>A0A068EH02_9POXV</name>
<dbReference type="EMBL" id="KJ801920">
    <property type="protein sequence ID" value="AID46638.1"/>
    <property type="molecule type" value="Genomic_DNA"/>
</dbReference>
<keyword evidence="5" id="KW-0238">DNA-binding</keyword>
<evidence type="ECO:0000256" key="3">
    <source>
        <dbReference type="ARBA" id="ARBA00021791"/>
    </source>
</evidence>
<reference evidence="5 6" key="1">
    <citation type="journal article" date="2014" name="BMC Genomics">
        <title>The complete genome sequences of poxviruses isolated from a penguin and a pigeon in South Africa and comparison to other sequenced avipoxviruses.</title>
        <authorList>
            <person name="Offerman K."/>
            <person name="Carulei O."/>
            <person name="van der Walt A.P."/>
            <person name="Douglass N."/>
            <person name="Williamson A.L."/>
        </authorList>
    </citation>
    <scope>NUCLEOTIDE SEQUENCE [LARGE SCALE GENOMIC DNA]</scope>
    <source>
        <strain evidence="5">FeP2</strain>
    </source>
</reference>
<evidence type="ECO:0000313" key="6">
    <source>
        <dbReference type="Proteomes" id="UP000101521"/>
    </source>
</evidence>
<dbReference type="Pfam" id="PF04498">
    <property type="entry name" value="Pox_VP8_L4R"/>
    <property type="match status" value="1"/>
</dbReference>
<evidence type="ECO:0000256" key="2">
    <source>
        <dbReference type="ARBA" id="ARBA00004328"/>
    </source>
</evidence>
<comment type="subcellular location">
    <subcellularLocation>
        <location evidence="2">Virion</location>
    </subcellularLocation>
</comment>
<keyword evidence="6" id="KW-1185">Reference proteome</keyword>
<keyword evidence="4" id="KW-0946">Virion</keyword>
<gene>
    <name evidence="5" type="ORF">fep_132</name>
</gene>